<reference evidence="1 2" key="1">
    <citation type="journal article" date="2022" name="New Phytol.">
        <title>Ecological generalism drives hyperdiversity of secondary metabolite gene clusters in xylarialean endophytes.</title>
        <authorList>
            <person name="Franco M.E.E."/>
            <person name="Wisecaver J.H."/>
            <person name="Arnold A.E."/>
            <person name="Ju Y.M."/>
            <person name="Slot J.C."/>
            <person name="Ahrendt S."/>
            <person name="Moore L.P."/>
            <person name="Eastman K.E."/>
            <person name="Scott K."/>
            <person name="Konkel Z."/>
            <person name="Mondo S.J."/>
            <person name="Kuo A."/>
            <person name="Hayes R.D."/>
            <person name="Haridas S."/>
            <person name="Andreopoulos B."/>
            <person name="Riley R."/>
            <person name="LaButti K."/>
            <person name="Pangilinan J."/>
            <person name="Lipzen A."/>
            <person name="Amirebrahimi M."/>
            <person name="Yan J."/>
            <person name="Adam C."/>
            <person name="Keymanesh K."/>
            <person name="Ng V."/>
            <person name="Louie K."/>
            <person name="Northen T."/>
            <person name="Drula E."/>
            <person name="Henrissat B."/>
            <person name="Hsieh H.M."/>
            <person name="Youens-Clark K."/>
            <person name="Lutzoni F."/>
            <person name="Miadlikowska J."/>
            <person name="Eastwood D.C."/>
            <person name="Hamelin R.C."/>
            <person name="Grigoriev I.V."/>
            <person name="U'Ren J.M."/>
        </authorList>
    </citation>
    <scope>NUCLEOTIDE SEQUENCE [LARGE SCALE GENOMIC DNA]</scope>
    <source>
        <strain evidence="1 2">ER1909</strain>
    </source>
</reference>
<accession>A0ACC0DGG1</accession>
<keyword evidence="2" id="KW-1185">Reference proteome</keyword>
<gene>
    <name evidence="1" type="ORF">F4821DRAFT_225863</name>
</gene>
<name>A0ACC0DGG1_9PEZI</name>
<evidence type="ECO:0000313" key="1">
    <source>
        <dbReference type="EMBL" id="KAI6091921.1"/>
    </source>
</evidence>
<comment type="caution">
    <text evidence="1">The sequence shown here is derived from an EMBL/GenBank/DDBJ whole genome shotgun (WGS) entry which is preliminary data.</text>
</comment>
<organism evidence="1 2">
    <name type="scientific">Hypoxylon rubiginosum</name>
    <dbReference type="NCBI Taxonomy" id="110542"/>
    <lineage>
        <taxon>Eukaryota</taxon>
        <taxon>Fungi</taxon>
        <taxon>Dikarya</taxon>
        <taxon>Ascomycota</taxon>
        <taxon>Pezizomycotina</taxon>
        <taxon>Sordariomycetes</taxon>
        <taxon>Xylariomycetidae</taxon>
        <taxon>Xylariales</taxon>
        <taxon>Hypoxylaceae</taxon>
        <taxon>Hypoxylon</taxon>
    </lineage>
</organism>
<dbReference type="EMBL" id="MU394285">
    <property type="protein sequence ID" value="KAI6091921.1"/>
    <property type="molecule type" value="Genomic_DNA"/>
</dbReference>
<proteinExistence type="predicted"/>
<evidence type="ECO:0000313" key="2">
    <source>
        <dbReference type="Proteomes" id="UP001497680"/>
    </source>
</evidence>
<sequence length="344" mass="38050">MSSGNEKDWSLSPYTSQLTDTLKSNNGRTYNIPRTFVERYPKLKTRLGDCSLKKLSEDCCHVLVNYLYTNTYQALDLRNASLCENKAAQFETSLQMYMFTEECDMYHLQDLAMVELERLGPNIPVTQLLDLAANTNYASNDKWFQNFIKSLIEPALGKGDLPEHSGQTISLSSIVLRAVAELWHDKKDGAHPAPIPAPIIAPIPAPSQVAKPPATMPWEVQPQVVQPSATTPLEPASSPEPEELGWRLPAKTKKKGKEKVEKKKKKMVKGKKGEEPDIPFEGGSLAALGTDLYFEEKLRVLELIEAQHGKNNDDGDDDGNPASTFSGSAIDTPSSSGTWARMNT</sequence>
<protein>
    <submittedName>
        <fullName evidence="1">Uncharacterized protein</fullName>
    </submittedName>
</protein>
<dbReference type="Proteomes" id="UP001497680">
    <property type="component" value="Unassembled WGS sequence"/>
</dbReference>